<dbReference type="STRING" id="1399968.CI15_34495"/>
<comment type="caution">
    <text evidence="1">The sequence shown here is derived from an EMBL/GenBank/DDBJ whole genome shotgun (WGS) entry which is preliminary data.</text>
</comment>
<reference evidence="1 2" key="1">
    <citation type="journal article" date="2015" name="Int. J. Syst. Evol. Microbiol.">
        <title>Burkholderia monticola sp. nov., isolated from mountain soil.</title>
        <authorList>
            <person name="Baek I."/>
            <person name="Seo B."/>
            <person name="Lee I."/>
            <person name="Yi H."/>
            <person name="Chun J."/>
        </authorList>
    </citation>
    <scope>NUCLEOTIDE SEQUENCE [LARGE SCALE GENOMIC DNA]</scope>
    <source>
        <strain evidence="1 2">JC2948</strain>
    </source>
</reference>
<organism evidence="1 2">
    <name type="scientific">Paraburkholderia monticola</name>
    <dbReference type="NCBI Taxonomy" id="1399968"/>
    <lineage>
        <taxon>Bacteria</taxon>
        <taxon>Pseudomonadati</taxon>
        <taxon>Pseudomonadota</taxon>
        <taxon>Betaproteobacteria</taxon>
        <taxon>Burkholderiales</taxon>
        <taxon>Burkholderiaceae</taxon>
        <taxon>Paraburkholderia</taxon>
    </lineage>
</organism>
<name>A0A149PC88_9BURK</name>
<dbReference type="AlphaFoldDB" id="A0A149PC88"/>
<evidence type="ECO:0000313" key="1">
    <source>
        <dbReference type="EMBL" id="KXU82623.1"/>
    </source>
</evidence>
<proteinExistence type="predicted"/>
<protein>
    <submittedName>
        <fullName evidence="1">Uncharacterized protein</fullName>
    </submittedName>
</protein>
<evidence type="ECO:0000313" key="2">
    <source>
        <dbReference type="Proteomes" id="UP000075613"/>
    </source>
</evidence>
<keyword evidence="2" id="KW-1185">Reference proteome</keyword>
<dbReference type="Proteomes" id="UP000075613">
    <property type="component" value="Unassembled WGS sequence"/>
</dbReference>
<sequence>MDTHSILGMLHAEEALLVSIVRSLPEDIKRRIANDFHEQAQLAESSHLDPATNRETSDAFKAHIRRLSNMLASLS</sequence>
<gene>
    <name evidence="1" type="ORF">CI15_34495</name>
</gene>
<dbReference type="OrthoDB" id="9106718at2"/>
<dbReference type="RefSeq" id="WP_062138063.1">
    <property type="nucleotide sequence ID" value="NZ_LRBG01000039.1"/>
</dbReference>
<accession>A0A149PC88</accession>
<dbReference type="EMBL" id="LRBG01000039">
    <property type="protein sequence ID" value="KXU82623.1"/>
    <property type="molecule type" value="Genomic_DNA"/>
</dbReference>